<accession>A0A8H3TNJ5</accession>
<dbReference type="OrthoDB" id="2587925at2759"/>
<organism evidence="1 2">
    <name type="scientific">Naganishia liquefaciens</name>
    <dbReference type="NCBI Taxonomy" id="104408"/>
    <lineage>
        <taxon>Eukaryota</taxon>
        <taxon>Fungi</taxon>
        <taxon>Dikarya</taxon>
        <taxon>Basidiomycota</taxon>
        <taxon>Agaricomycotina</taxon>
        <taxon>Tremellomycetes</taxon>
        <taxon>Filobasidiales</taxon>
        <taxon>Filobasidiaceae</taxon>
        <taxon>Naganishia</taxon>
    </lineage>
</organism>
<sequence length="84" mass="8784">MASNAQSTQAVSQTDTIPQAPAARPIDVYSLEAPAGVEQPYLSRVIPLDITGKDDIATRAVDAYGVGWSMVQGPPSLFAGTSTY</sequence>
<comment type="caution">
    <text evidence="1">The sequence shown here is derived from an EMBL/GenBank/DDBJ whole genome shotgun (WGS) entry which is preliminary data.</text>
</comment>
<dbReference type="EMBL" id="BLZA01000007">
    <property type="protein sequence ID" value="GHJ84134.1"/>
    <property type="molecule type" value="Genomic_DNA"/>
</dbReference>
<gene>
    <name evidence="1" type="ORF">NliqN6_0536</name>
</gene>
<name>A0A8H3TNJ5_9TREE</name>
<dbReference type="AlphaFoldDB" id="A0A8H3TNJ5"/>
<reference evidence="1" key="1">
    <citation type="submission" date="2020-07" db="EMBL/GenBank/DDBJ databases">
        <title>Draft Genome Sequence of a Deep-Sea Yeast, Naganishia (Cryptococcus) liquefaciens strain N6.</title>
        <authorList>
            <person name="Han Y.W."/>
            <person name="Kajitani R."/>
            <person name="Morimoto H."/>
            <person name="Parhat M."/>
            <person name="Tsubouchi H."/>
            <person name="Bakenova O."/>
            <person name="Ogata M."/>
            <person name="Argunhan B."/>
            <person name="Aoki R."/>
            <person name="Kajiwara S."/>
            <person name="Itoh T."/>
            <person name="Iwasaki H."/>
        </authorList>
    </citation>
    <scope>NUCLEOTIDE SEQUENCE</scope>
    <source>
        <strain evidence="1">N6</strain>
    </source>
</reference>
<dbReference type="Proteomes" id="UP000620104">
    <property type="component" value="Unassembled WGS sequence"/>
</dbReference>
<proteinExistence type="predicted"/>
<protein>
    <submittedName>
        <fullName evidence="1">Uncharacterized protein</fullName>
    </submittedName>
</protein>
<keyword evidence="2" id="KW-1185">Reference proteome</keyword>
<evidence type="ECO:0000313" key="2">
    <source>
        <dbReference type="Proteomes" id="UP000620104"/>
    </source>
</evidence>
<evidence type="ECO:0000313" key="1">
    <source>
        <dbReference type="EMBL" id="GHJ84134.1"/>
    </source>
</evidence>